<evidence type="ECO:0000313" key="3">
    <source>
        <dbReference type="EMBL" id="KAJ9536542.1"/>
    </source>
</evidence>
<evidence type="ECO:0000256" key="1">
    <source>
        <dbReference type="SAM" id="MobiDB-lite"/>
    </source>
</evidence>
<keyword evidence="4" id="KW-1185">Reference proteome</keyword>
<name>A0AA38VS25_9ASTR</name>
<gene>
    <name evidence="3" type="ORF">OSB04_un000294</name>
</gene>
<dbReference type="Pfam" id="PF00078">
    <property type="entry name" value="RVT_1"/>
    <property type="match status" value="1"/>
</dbReference>
<dbReference type="InterPro" id="IPR043502">
    <property type="entry name" value="DNA/RNA_pol_sf"/>
</dbReference>
<comment type="caution">
    <text evidence="3">The sequence shown here is derived from an EMBL/GenBank/DDBJ whole genome shotgun (WGS) entry which is preliminary data.</text>
</comment>
<dbReference type="InterPro" id="IPR036691">
    <property type="entry name" value="Endo/exonu/phosph_ase_sf"/>
</dbReference>
<reference evidence="3" key="1">
    <citation type="submission" date="2023-03" db="EMBL/GenBank/DDBJ databases">
        <title>Chromosome-scale reference genome and RAD-based genetic map of yellow starthistle (Centaurea solstitialis) reveal putative structural variation and QTLs associated with invader traits.</title>
        <authorList>
            <person name="Reatini B."/>
            <person name="Cang F.A."/>
            <person name="Jiang Q."/>
            <person name="Mckibben M.T.W."/>
            <person name="Barker M.S."/>
            <person name="Rieseberg L.H."/>
            <person name="Dlugosch K.M."/>
        </authorList>
    </citation>
    <scope>NUCLEOTIDE SEQUENCE</scope>
    <source>
        <strain evidence="3">CAN-66</strain>
        <tissue evidence="3">Leaf</tissue>
    </source>
</reference>
<dbReference type="EMBL" id="JARYMX010000017">
    <property type="protein sequence ID" value="KAJ9536542.1"/>
    <property type="molecule type" value="Genomic_DNA"/>
</dbReference>
<dbReference type="SUPFAM" id="SSF56672">
    <property type="entry name" value="DNA/RNA polymerases"/>
    <property type="match status" value="1"/>
</dbReference>
<dbReference type="GO" id="GO:0003824">
    <property type="term" value="F:catalytic activity"/>
    <property type="evidence" value="ECO:0007669"/>
    <property type="project" value="InterPro"/>
</dbReference>
<feature type="region of interest" description="Disordered" evidence="1">
    <location>
        <begin position="333"/>
        <end position="367"/>
    </location>
</feature>
<dbReference type="PROSITE" id="PS50878">
    <property type="entry name" value="RT_POL"/>
    <property type="match status" value="1"/>
</dbReference>
<dbReference type="InterPro" id="IPR000477">
    <property type="entry name" value="RT_dom"/>
</dbReference>
<dbReference type="PANTHER" id="PTHR33116">
    <property type="entry name" value="REVERSE TRANSCRIPTASE ZINC-BINDING DOMAIN-CONTAINING PROTEIN-RELATED-RELATED"/>
    <property type="match status" value="1"/>
</dbReference>
<dbReference type="Gene3D" id="3.60.10.10">
    <property type="entry name" value="Endonuclease/exonuclease/phosphatase"/>
    <property type="match status" value="1"/>
</dbReference>
<protein>
    <recommendedName>
        <fullName evidence="2">Reverse transcriptase domain-containing protein</fullName>
    </recommendedName>
</protein>
<accession>A0AA38VS25</accession>
<organism evidence="3 4">
    <name type="scientific">Centaurea solstitialis</name>
    <name type="common">yellow star-thistle</name>
    <dbReference type="NCBI Taxonomy" id="347529"/>
    <lineage>
        <taxon>Eukaryota</taxon>
        <taxon>Viridiplantae</taxon>
        <taxon>Streptophyta</taxon>
        <taxon>Embryophyta</taxon>
        <taxon>Tracheophyta</taxon>
        <taxon>Spermatophyta</taxon>
        <taxon>Magnoliopsida</taxon>
        <taxon>eudicotyledons</taxon>
        <taxon>Gunneridae</taxon>
        <taxon>Pentapetalae</taxon>
        <taxon>asterids</taxon>
        <taxon>campanulids</taxon>
        <taxon>Asterales</taxon>
        <taxon>Asteraceae</taxon>
        <taxon>Carduoideae</taxon>
        <taxon>Cardueae</taxon>
        <taxon>Centaureinae</taxon>
        <taxon>Centaurea</taxon>
    </lineage>
</organism>
<dbReference type="InterPro" id="IPR026960">
    <property type="entry name" value="RVT-Znf"/>
</dbReference>
<dbReference type="Proteomes" id="UP001172457">
    <property type="component" value="Unassembled WGS sequence"/>
</dbReference>
<dbReference type="Pfam" id="PF03372">
    <property type="entry name" value="Exo_endo_phos"/>
    <property type="match status" value="1"/>
</dbReference>
<evidence type="ECO:0000313" key="4">
    <source>
        <dbReference type="Proteomes" id="UP001172457"/>
    </source>
</evidence>
<dbReference type="SUPFAM" id="SSF56219">
    <property type="entry name" value="DNase I-like"/>
    <property type="match status" value="1"/>
</dbReference>
<evidence type="ECO:0000259" key="2">
    <source>
        <dbReference type="PROSITE" id="PS50878"/>
    </source>
</evidence>
<dbReference type="CDD" id="cd01650">
    <property type="entry name" value="RT_nLTR_like"/>
    <property type="match status" value="1"/>
</dbReference>
<proteinExistence type="predicted"/>
<dbReference type="InterPro" id="IPR005135">
    <property type="entry name" value="Endo/exonuclease/phosphatase"/>
</dbReference>
<dbReference type="Pfam" id="PF13966">
    <property type="entry name" value="zf-RVT"/>
    <property type="match status" value="1"/>
</dbReference>
<feature type="domain" description="Reverse transcriptase" evidence="2">
    <location>
        <begin position="958"/>
        <end position="1237"/>
    </location>
</feature>
<dbReference type="PANTHER" id="PTHR33116:SF84">
    <property type="entry name" value="RNA-DIRECTED DNA POLYMERASE"/>
    <property type="match status" value="1"/>
</dbReference>
<sequence length="1673" mass="188882">MDPKEDPKVGTAVSATNPISDGERVSVFNRLSSAGGDQRLQFTPAEKSSFASIIGGGVSNSLQFFPLDSKASKVVKIPLEMAKLAAKTYHTTLYGYFLGPRLPFQVVLGAVKQAWGKFGFSDMMMNSNGFYFLKFNDEGGCTQAIEQGPLFIRGAPFFAAVWDPLKGLSKPTHTSCPLWVKLHNIPLTAFNVEGIGRIASAIGVPKQMDSATASMCDKAWGRPGFAKVLIDTWAVGDLKREIEVVVPSLDGGSDARVKVTVEYLWEPVQCNHCMVFGHKRSGCTKAAVETPKGKATETDVDGFTKVVKKKWIPKSRMDGASTSVNTSTTFDILQETDGGSDEGNKHSVDEGSSGGHELPSGTSPLLDVEVAVGPGPSEPVLEQVMEFEPLVPKPSVLKPEVALKPPEQFVKPVGEKPKDKEPQKVPIRGILKNPSRTQECKSERPRKVMVNGIVRCTLREQRKLKRSVGVWIALPNLVIMFNIASWNIRGLNAPDKQQEVRSFVRNNGVHICAILETHVRVESLRGICERTFGRWDWISNQAHSEFGTRILIAWDVTVADVMILESHAQFIHCEVRIRGLSQGFLCRLSMVLIVVMSGVFYGRFKAIMGAKPWVIAGDFNCLLFPHDALGGISKRNPDMTDFATCLEDIDTFDVRFQGIHHTWCQKPKEEAGLKRKLDRILANVEFTNLFEDATARFLPRGLSDHSPGILGFTGGQRERRFGFKFDNFLVHDPLFLVTVHRAWNVDIAGNFMFRVTSKLKALKAPLRRLRSAYGNLSSRATSLKGELDVAQLAADFDPDNVDARENVKRIRADYQKACWVDISAARQRAKVKWLTEGDANTRYFHKAVEEKRHAQHIHAICRADGTYVYDDEVVNAFLDHFISIIGTEDPLVSPEMHLDMFTTRLVLGDALHMVRPIEDKEIRDAIFDIAPGSDGFSSKFYKAAWEVVGSDVLCAIHSFFYRSRLPRELNHTLLCLLPKSPGASMVSDFRPIACCSVLYKCISKVIVERMKPYLDMLVSKTQSAFIPGRRIVDNILMAHELVRGYHLQNGPPRCAFKIDLRKAYDMVSWPYLFSMLRGLGFHPALIKWIVEMVSTPSFSIVINGESRGHFLGKRGIRQGCPLSPYLFTIVMEGFSMIFKQCIEEAGNFGFHHGCQDFGITHLCFADDLFVFTRGDVASVEVLKKTLSLFASRSGLSPNLQKSDIFFGNVADDEKAAIIQCLPFRSGSFPIRYLGVPLSPVVLRAADYGVLVTKVKNRLANWKSKFLSFGGRKQLIVSVLQSLQLYWMAIFLLPSGVVHELESLFRDFLWSQGDSSKGKCKVAWAQVCRPKECGGLGFRKLSVWNRALITKNLWTIVSHHDCLWGNWIRRYSLRHSNFWSARKSSRWSWLLNRMMSIRPEMRRHVRVRIGNGQTTNAWEDCWLDCGPLAMQIPYRFVHNMAFDVDTTVKQLLDTFHDGWPDAWRSRFPVLIQTDLPTLNQEVQDSMRWHGTTDEDLTVQGVYRAYDGEHPTVLWTKAVWFKGHIPKHSFCLWLACLRRLPTQDRIMEWKHEPPDLRCSLCGLEMDSHNHLFFECTFSRQVWLQVMEKCQWIDFPCSWNAIIDALSDGATRPKQLAHLLTLASAVYHIWCERNRRLFEGNAKPIPQLVHNIYTGVLDRMVWKQRKQQPISTHVQA</sequence>